<reference evidence="2" key="2">
    <citation type="submission" date="2023-05" db="EMBL/GenBank/DDBJ databases">
        <authorList>
            <consortium name="Lawrence Berkeley National Laboratory"/>
            <person name="Steindorff A."/>
            <person name="Hensen N."/>
            <person name="Bonometti L."/>
            <person name="Westerberg I."/>
            <person name="Brannstrom I.O."/>
            <person name="Guillou S."/>
            <person name="Cros-Aarteil S."/>
            <person name="Calhoun S."/>
            <person name="Haridas S."/>
            <person name="Kuo A."/>
            <person name="Mondo S."/>
            <person name="Pangilinan J."/>
            <person name="Riley R."/>
            <person name="Labutti K."/>
            <person name="Andreopoulos B."/>
            <person name="Lipzen A."/>
            <person name="Chen C."/>
            <person name="Yanf M."/>
            <person name="Daum C."/>
            <person name="Ng V."/>
            <person name="Clum A."/>
            <person name="Ohm R."/>
            <person name="Martin F."/>
            <person name="Silar P."/>
            <person name="Natvig D."/>
            <person name="Lalanne C."/>
            <person name="Gautier V."/>
            <person name="Ament-Velasquez S.L."/>
            <person name="Kruys A."/>
            <person name="Hutchinson M.I."/>
            <person name="Powell A.J."/>
            <person name="Barry K."/>
            <person name="Miller A.N."/>
            <person name="Grigoriev I.V."/>
            <person name="Debuchy R."/>
            <person name="Gladieux P."/>
            <person name="Thoren M.H."/>
            <person name="Johannesson H."/>
        </authorList>
    </citation>
    <scope>NUCLEOTIDE SEQUENCE</scope>
    <source>
        <strain evidence="2">CBS 990.96</strain>
    </source>
</reference>
<dbReference type="Proteomes" id="UP001301958">
    <property type="component" value="Unassembled WGS sequence"/>
</dbReference>
<evidence type="ECO:0000256" key="1">
    <source>
        <dbReference type="SAM" id="MobiDB-lite"/>
    </source>
</evidence>
<evidence type="ECO:0000313" key="3">
    <source>
        <dbReference type="Proteomes" id="UP001301958"/>
    </source>
</evidence>
<proteinExistence type="predicted"/>
<comment type="caution">
    <text evidence="2">The sequence shown here is derived from an EMBL/GenBank/DDBJ whole genome shotgun (WGS) entry which is preliminary data.</text>
</comment>
<feature type="region of interest" description="Disordered" evidence="1">
    <location>
        <begin position="1"/>
        <end position="28"/>
    </location>
</feature>
<dbReference type="EMBL" id="MU865314">
    <property type="protein sequence ID" value="KAK4228867.1"/>
    <property type="molecule type" value="Genomic_DNA"/>
</dbReference>
<sequence length="167" mass="18359">MSIYILSSSTSPPSHKPNQTKPQSQTNTQIQSKIMKTTTTLLPFLAATPAAQANIHVGFSARYGNAACPSPGFGCGCISSGIGRACVNPQYENLWKGPSVNWFSTNSICNSPKLDFWRQPDGHWNIYVSGQVGQKKGECWKADTTASCLGGEVEWFNWFWCYTEYCG</sequence>
<evidence type="ECO:0000313" key="2">
    <source>
        <dbReference type="EMBL" id="KAK4228867.1"/>
    </source>
</evidence>
<dbReference type="AlphaFoldDB" id="A0AAN7BSV8"/>
<name>A0AAN7BSV8_9PEZI</name>
<gene>
    <name evidence="2" type="ORF">QBC38DRAFT_136259</name>
</gene>
<organism evidence="2 3">
    <name type="scientific">Podospora fimiseda</name>
    <dbReference type="NCBI Taxonomy" id="252190"/>
    <lineage>
        <taxon>Eukaryota</taxon>
        <taxon>Fungi</taxon>
        <taxon>Dikarya</taxon>
        <taxon>Ascomycota</taxon>
        <taxon>Pezizomycotina</taxon>
        <taxon>Sordariomycetes</taxon>
        <taxon>Sordariomycetidae</taxon>
        <taxon>Sordariales</taxon>
        <taxon>Podosporaceae</taxon>
        <taxon>Podospora</taxon>
    </lineage>
</organism>
<keyword evidence="3" id="KW-1185">Reference proteome</keyword>
<accession>A0AAN7BSV8</accession>
<reference evidence="2" key="1">
    <citation type="journal article" date="2023" name="Mol. Phylogenet. Evol.">
        <title>Genome-scale phylogeny and comparative genomics of the fungal order Sordariales.</title>
        <authorList>
            <person name="Hensen N."/>
            <person name="Bonometti L."/>
            <person name="Westerberg I."/>
            <person name="Brannstrom I.O."/>
            <person name="Guillou S."/>
            <person name="Cros-Aarteil S."/>
            <person name="Calhoun S."/>
            <person name="Haridas S."/>
            <person name="Kuo A."/>
            <person name="Mondo S."/>
            <person name="Pangilinan J."/>
            <person name="Riley R."/>
            <person name="LaButti K."/>
            <person name="Andreopoulos B."/>
            <person name="Lipzen A."/>
            <person name="Chen C."/>
            <person name="Yan M."/>
            <person name="Daum C."/>
            <person name="Ng V."/>
            <person name="Clum A."/>
            <person name="Steindorff A."/>
            <person name="Ohm R.A."/>
            <person name="Martin F."/>
            <person name="Silar P."/>
            <person name="Natvig D.O."/>
            <person name="Lalanne C."/>
            <person name="Gautier V."/>
            <person name="Ament-Velasquez S.L."/>
            <person name="Kruys A."/>
            <person name="Hutchinson M.I."/>
            <person name="Powell A.J."/>
            <person name="Barry K."/>
            <person name="Miller A.N."/>
            <person name="Grigoriev I.V."/>
            <person name="Debuchy R."/>
            <person name="Gladieux P."/>
            <person name="Hiltunen Thoren M."/>
            <person name="Johannesson H."/>
        </authorList>
    </citation>
    <scope>NUCLEOTIDE SEQUENCE</scope>
    <source>
        <strain evidence="2">CBS 990.96</strain>
    </source>
</reference>
<protein>
    <submittedName>
        <fullName evidence="2">Uncharacterized protein</fullName>
    </submittedName>
</protein>